<dbReference type="PROSITE" id="PS51755">
    <property type="entry name" value="OMPR_PHOB"/>
    <property type="match status" value="1"/>
</dbReference>
<name>A0A850EMP8_9BACL</name>
<dbReference type="AlphaFoldDB" id="A0A850EMP8"/>
<keyword evidence="6" id="KW-0597">Phosphoprotein</keyword>
<gene>
    <name evidence="10" type="ORF">HPT30_09795</name>
</gene>
<keyword evidence="2" id="KW-0902">Two-component regulatory system</keyword>
<protein>
    <submittedName>
        <fullName evidence="10">Response regulator</fullName>
    </submittedName>
</protein>
<dbReference type="Proteomes" id="UP000564806">
    <property type="component" value="Unassembled WGS sequence"/>
</dbReference>
<feature type="modified residue" description="4-aspartylphosphate" evidence="6">
    <location>
        <position position="54"/>
    </location>
</feature>
<accession>A0A850EMP8</accession>
<dbReference type="PANTHER" id="PTHR35807:SF2">
    <property type="entry name" value="TRANSCRIPTIONAL ACTIVATOR DOMAIN"/>
    <property type="match status" value="1"/>
</dbReference>
<feature type="domain" description="OmpR/PhoB-type" evidence="9">
    <location>
        <begin position="125"/>
        <end position="230"/>
    </location>
</feature>
<comment type="caution">
    <text evidence="10">The sequence shown here is derived from an EMBL/GenBank/DDBJ whole genome shotgun (WGS) entry which is preliminary data.</text>
</comment>
<dbReference type="SUPFAM" id="SSF46894">
    <property type="entry name" value="C-terminal effector domain of the bipartite response regulators"/>
    <property type="match status" value="1"/>
</dbReference>
<dbReference type="SMART" id="SM00862">
    <property type="entry name" value="Trans_reg_C"/>
    <property type="match status" value="1"/>
</dbReference>
<dbReference type="GO" id="GO:0006355">
    <property type="term" value="P:regulation of DNA-templated transcription"/>
    <property type="evidence" value="ECO:0007669"/>
    <property type="project" value="InterPro"/>
</dbReference>
<evidence type="ECO:0000256" key="7">
    <source>
        <dbReference type="PROSITE-ProRule" id="PRU01091"/>
    </source>
</evidence>
<keyword evidence="3" id="KW-0805">Transcription regulation</keyword>
<dbReference type="SUPFAM" id="SSF48452">
    <property type="entry name" value="TPR-like"/>
    <property type="match status" value="1"/>
</dbReference>
<sequence length="381" mass="44236">MIQAILVDDERLALMKLEHMLKELGTVNVVATYTDPVEAVKEAGKWNADVIFLDIDMPEMNGLQAAEIMHEHTPEADIVFVTAYNNYALEAFEVNALDYVLKPVIRDRLLKTISRLEERTQRVTKQVIPSDTLMVRCFPSLRFERGGVPLNTIRWRTNKAQELFALLLHNRNRFVSKDTLIDMLWPDFNLKKASTHLYTTIYQVRQCLRQAGIELLINNVSGGEGYTLESGSMLIDSVQWENGILTLDPIDDSNFNDHQRLFDLYSGDYYGDYDYLWAESERQRLRTIWLHHAIGTADYYIGSGRIPEAVTVYQRIVQLQPYFEQGHLGLMKVYDSIGERFAVEEQYKALNELLKDDLSTEMPSNIERWYSDWKLHNLKQL</sequence>
<evidence type="ECO:0000256" key="4">
    <source>
        <dbReference type="ARBA" id="ARBA00023125"/>
    </source>
</evidence>
<dbReference type="Gene3D" id="3.40.50.2300">
    <property type="match status" value="1"/>
</dbReference>
<dbReference type="InterPro" id="IPR016032">
    <property type="entry name" value="Sig_transdc_resp-reg_C-effctor"/>
</dbReference>
<dbReference type="EMBL" id="JABWCS010000202">
    <property type="protein sequence ID" value="NUU60634.1"/>
    <property type="molecule type" value="Genomic_DNA"/>
</dbReference>
<evidence type="ECO:0000256" key="2">
    <source>
        <dbReference type="ARBA" id="ARBA00023012"/>
    </source>
</evidence>
<evidence type="ECO:0000256" key="5">
    <source>
        <dbReference type="ARBA" id="ARBA00023163"/>
    </source>
</evidence>
<evidence type="ECO:0000259" key="9">
    <source>
        <dbReference type="PROSITE" id="PS51755"/>
    </source>
</evidence>
<keyword evidence="4 7" id="KW-0238">DNA-binding</keyword>
<feature type="domain" description="Response regulatory" evidence="8">
    <location>
        <begin position="3"/>
        <end position="117"/>
    </location>
</feature>
<organism evidence="10 11">
    <name type="scientific">Paenibacillus agri</name>
    <dbReference type="NCBI Taxonomy" id="2744309"/>
    <lineage>
        <taxon>Bacteria</taxon>
        <taxon>Bacillati</taxon>
        <taxon>Bacillota</taxon>
        <taxon>Bacilli</taxon>
        <taxon>Bacillales</taxon>
        <taxon>Paenibacillaceae</taxon>
        <taxon>Paenibacillus</taxon>
    </lineage>
</organism>
<dbReference type="Gene3D" id="1.25.40.10">
    <property type="entry name" value="Tetratricopeptide repeat domain"/>
    <property type="match status" value="1"/>
</dbReference>
<dbReference type="InterPro" id="IPR011006">
    <property type="entry name" value="CheY-like_superfamily"/>
</dbReference>
<keyword evidence="11" id="KW-1185">Reference proteome</keyword>
<evidence type="ECO:0000256" key="3">
    <source>
        <dbReference type="ARBA" id="ARBA00023015"/>
    </source>
</evidence>
<feature type="DNA-binding region" description="OmpR/PhoB-type" evidence="7">
    <location>
        <begin position="125"/>
        <end position="230"/>
    </location>
</feature>
<comment type="similarity">
    <text evidence="1">Belongs to the AfsR/DnrI/RedD regulatory family.</text>
</comment>
<dbReference type="InterPro" id="IPR011990">
    <property type="entry name" value="TPR-like_helical_dom_sf"/>
</dbReference>
<dbReference type="InterPro" id="IPR005158">
    <property type="entry name" value="BTAD"/>
</dbReference>
<dbReference type="Pfam" id="PF00486">
    <property type="entry name" value="Trans_reg_C"/>
    <property type="match status" value="1"/>
</dbReference>
<dbReference type="InterPro" id="IPR051677">
    <property type="entry name" value="AfsR-DnrI-RedD_regulator"/>
</dbReference>
<dbReference type="PROSITE" id="PS50110">
    <property type="entry name" value="RESPONSE_REGULATORY"/>
    <property type="match status" value="1"/>
</dbReference>
<proteinExistence type="inferred from homology"/>
<dbReference type="InterPro" id="IPR001867">
    <property type="entry name" value="OmpR/PhoB-type_DNA-bd"/>
</dbReference>
<dbReference type="InterPro" id="IPR001789">
    <property type="entry name" value="Sig_transdc_resp-reg_receiver"/>
</dbReference>
<dbReference type="GO" id="GO:0000160">
    <property type="term" value="P:phosphorelay signal transduction system"/>
    <property type="evidence" value="ECO:0007669"/>
    <property type="project" value="UniProtKB-KW"/>
</dbReference>
<dbReference type="SUPFAM" id="SSF52172">
    <property type="entry name" value="CheY-like"/>
    <property type="match status" value="1"/>
</dbReference>
<dbReference type="Pfam" id="PF00072">
    <property type="entry name" value="Response_reg"/>
    <property type="match status" value="1"/>
</dbReference>
<dbReference type="SMART" id="SM00448">
    <property type="entry name" value="REC"/>
    <property type="match status" value="1"/>
</dbReference>
<evidence type="ECO:0000256" key="1">
    <source>
        <dbReference type="ARBA" id="ARBA00005820"/>
    </source>
</evidence>
<dbReference type="SMART" id="SM01043">
    <property type="entry name" value="BTAD"/>
    <property type="match status" value="1"/>
</dbReference>
<dbReference type="GO" id="GO:0003677">
    <property type="term" value="F:DNA binding"/>
    <property type="evidence" value="ECO:0007669"/>
    <property type="project" value="UniProtKB-UniRule"/>
</dbReference>
<evidence type="ECO:0000313" key="10">
    <source>
        <dbReference type="EMBL" id="NUU60634.1"/>
    </source>
</evidence>
<dbReference type="Gene3D" id="1.10.10.10">
    <property type="entry name" value="Winged helix-like DNA-binding domain superfamily/Winged helix DNA-binding domain"/>
    <property type="match status" value="1"/>
</dbReference>
<dbReference type="Pfam" id="PF03704">
    <property type="entry name" value="BTAD"/>
    <property type="match status" value="1"/>
</dbReference>
<dbReference type="PANTHER" id="PTHR35807">
    <property type="entry name" value="TRANSCRIPTIONAL REGULATOR REDD-RELATED"/>
    <property type="match status" value="1"/>
</dbReference>
<evidence type="ECO:0000259" key="8">
    <source>
        <dbReference type="PROSITE" id="PS50110"/>
    </source>
</evidence>
<evidence type="ECO:0000313" key="11">
    <source>
        <dbReference type="Proteomes" id="UP000564806"/>
    </source>
</evidence>
<dbReference type="RefSeq" id="WP_175371209.1">
    <property type="nucleotide sequence ID" value="NZ_JABWCS010000202.1"/>
</dbReference>
<reference evidence="10" key="1">
    <citation type="submission" date="2020-06" db="EMBL/GenBank/DDBJ databases">
        <title>Paenibacillus sp. nov., isolated from soil.</title>
        <authorList>
            <person name="Seo Y.L."/>
        </authorList>
    </citation>
    <scope>NUCLEOTIDE SEQUENCE [LARGE SCALE GENOMIC DNA]</scope>
    <source>
        <strain evidence="10">JW14</strain>
    </source>
</reference>
<dbReference type="InterPro" id="IPR036388">
    <property type="entry name" value="WH-like_DNA-bd_sf"/>
</dbReference>
<keyword evidence="5" id="KW-0804">Transcription</keyword>
<evidence type="ECO:0000256" key="6">
    <source>
        <dbReference type="PROSITE-ProRule" id="PRU00169"/>
    </source>
</evidence>